<keyword evidence="1" id="KW-1015">Disulfide bond</keyword>
<keyword evidence="4" id="KW-1185">Reference proteome</keyword>
<dbReference type="PANTHER" id="PTHR10424">
    <property type="entry name" value="VIRAL ENVELOPE PROTEIN"/>
    <property type="match status" value="1"/>
</dbReference>
<feature type="transmembrane region" description="Helical" evidence="2">
    <location>
        <begin position="362"/>
        <end position="381"/>
    </location>
</feature>
<dbReference type="OrthoDB" id="8949317at2759"/>
<evidence type="ECO:0000256" key="2">
    <source>
        <dbReference type="SAM" id="Phobius"/>
    </source>
</evidence>
<evidence type="ECO:0000313" key="4">
    <source>
        <dbReference type="Proteomes" id="UP000694562"/>
    </source>
</evidence>
<evidence type="ECO:0008006" key="5">
    <source>
        <dbReference type="Google" id="ProtNLM"/>
    </source>
</evidence>
<dbReference type="PANTHER" id="PTHR10424:SF73">
    <property type="entry name" value="ENDOGENOUS RETROVIRUS GROUP FC1 ENV POLYPROTEIN-RELATED"/>
    <property type="match status" value="1"/>
</dbReference>
<dbReference type="Gene3D" id="1.10.287.210">
    <property type="match status" value="1"/>
</dbReference>
<dbReference type="Pfam" id="PF00429">
    <property type="entry name" value="TLV_coat"/>
    <property type="match status" value="1"/>
</dbReference>
<keyword evidence="2" id="KW-0812">Transmembrane</keyword>
<name>A0A8C4UGH4_FALTI</name>
<evidence type="ECO:0000313" key="3">
    <source>
        <dbReference type="Ensembl" id="ENSFTIP00000012199.1"/>
    </source>
</evidence>
<accession>A0A8C4UGH4</accession>
<proteinExistence type="predicted"/>
<dbReference type="AlphaFoldDB" id="A0A8C4UGH4"/>
<dbReference type="Ensembl" id="ENSFTIT00000012735.1">
    <property type="protein sequence ID" value="ENSFTIP00000012199.1"/>
    <property type="gene ID" value="ENSFTIG00000008179.1"/>
</dbReference>
<reference evidence="3" key="2">
    <citation type="submission" date="2025-09" db="UniProtKB">
        <authorList>
            <consortium name="Ensembl"/>
        </authorList>
    </citation>
    <scope>IDENTIFICATION</scope>
</reference>
<protein>
    <recommendedName>
        <fullName evidence="5">Envelope protein syncytin-rum1</fullName>
    </recommendedName>
</protein>
<dbReference type="OMA" id="TMAWQVA"/>
<keyword evidence="2" id="KW-0472">Membrane</keyword>
<keyword evidence="2" id="KW-1133">Transmembrane helix</keyword>
<dbReference type="InterPro" id="IPR018154">
    <property type="entry name" value="TLV/ENV_coat_polyprotein"/>
</dbReference>
<evidence type="ECO:0000256" key="1">
    <source>
        <dbReference type="ARBA" id="ARBA00023157"/>
    </source>
</evidence>
<organism evidence="3 4">
    <name type="scientific">Falco tinnunculus</name>
    <name type="common">Common kestrel</name>
    <dbReference type="NCBI Taxonomy" id="100819"/>
    <lineage>
        <taxon>Eukaryota</taxon>
        <taxon>Metazoa</taxon>
        <taxon>Chordata</taxon>
        <taxon>Craniata</taxon>
        <taxon>Vertebrata</taxon>
        <taxon>Euteleostomi</taxon>
        <taxon>Archelosauria</taxon>
        <taxon>Archosauria</taxon>
        <taxon>Dinosauria</taxon>
        <taxon>Saurischia</taxon>
        <taxon>Theropoda</taxon>
        <taxon>Coelurosauria</taxon>
        <taxon>Aves</taxon>
        <taxon>Neognathae</taxon>
        <taxon>Neoaves</taxon>
        <taxon>Telluraves</taxon>
        <taxon>Australaves</taxon>
        <taxon>Falconiformes</taxon>
        <taxon>Falconidae</taxon>
        <taxon>Falco</taxon>
    </lineage>
</organism>
<dbReference type="SUPFAM" id="SSF58069">
    <property type="entry name" value="Virus ectodomain"/>
    <property type="match status" value="1"/>
</dbReference>
<dbReference type="Proteomes" id="UP000694562">
    <property type="component" value="Unplaced"/>
</dbReference>
<sequence>MDYYARWTYQIAILQILVAYGPSEARWNPNLHFALTQGISQTLNRTNCWICTHMPEHSGKEISLIGIPIPGNESWKSLWENTSWPESTYKSQSLEISSPVAGIPYCKCVQRCNPPKGLDKVGGCENTVYVGNHTMCNETLNIPAWNIPGNPRNTDIWPVPEGKGWYWLCNNTAWKVLPKNWMGKCTLGAVVPNMTIYDNPPRGWVRTHIHKAKRGTEIENPLVRRQTAFHSFARWFLPWLGVSELEKAIINISAVVERIENQTIDIIRAQQIEIKSLVQVVQQNRMALDLLLASQGGVCTVINTSCCMYVDLSGRIATDLDEIWKQSKVLHEVTEDNTSWGFQELWEKLTAWLPNLRWLKQIFVMILIVIVLGILICIMLRCSLWCCESTRNDYEIWKQNKIKHQVETGKYFPTSALTDTYSIALHV</sequence>
<reference evidence="3" key="1">
    <citation type="submission" date="2025-08" db="UniProtKB">
        <authorList>
            <consortium name="Ensembl"/>
        </authorList>
    </citation>
    <scope>IDENTIFICATION</scope>
</reference>